<evidence type="ECO:0000256" key="1">
    <source>
        <dbReference type="ARBA" id="ARBA00006395"/>
    </source>
</evidence>
<dbReference type="EMBL" id="CP046234">
    <property type="protein sequence ID" value="WFD46099.1"/>
    <property type="molecule type" value="Genomic_DNA"/>
</dbReference>
<proteinExistence type="inferred from homology"/>
<dbReference type="Proteomes" id="UP000818624">
    <property type="component" value="Chromosome 1"/>
</dbReference>
<dbReference type="Gene3D" id="2.40.50.770">
    <property type="entry name" value="RecQ-mediated genome instability protein Rmi1, C-terminal domain"/>
    <property type="match status" value="1"/>
</dbReference>
<accession>A0ABY8EM96</accession>
<dbReference type="InterPro" id="IPR042470">
    <property type="entry name" value="RMI1_N_C_sf"/>
</dbReference>
<evidence type="ECO:0000259" key="4">
    <source>
        <dbReference type="Pfam" id="PF08585"/>
    </source>
</evidence>
<evidence type="ECO:0000256" key="3">
    <source>
        <dbReference type="SAM" id="MobiDB-lite"/>
    </source>
</evidence>
<sequence>MILQVGSITDVGVSAQTLLDTLNARRTQQPPPAYPRQMLCLQLEDGFGGVVSAYEHTRIPGLQLGETPLGCKVRVQHARRENDAVFLEPRTTTVLGGTIPELAQSMERLFEEQLCAQLGIAPSKPTNAPQAAPNAHISAKQAPATVQKTTPAALSRPAGASASVAQQLAEDQSPPTDSFSDAWDIDAEEALLEAEMAMATASQAPMPVPDTHKMDTPASPPATDIGRSSTKEPMSSGTHSEAGDAAPAPMSSGTRKSQLLQQLDAAPIAHTPPSRSALAVPPSSGGASARLKILPKYERPPSTSSQHSAGPIVLSSDTEPEASVECIVLSDSDSAST</sequence>
<evidence type="ECO:0000313" key="6">
    <source>
        <dbReference type="Proteomes" id="UP000818624"/>
    </source>
</evidence>
<feature type="compositionally biased region" description="Polar residues" evidence="3">
    <location>
        <begin position="163"/>
        <end position="179"/>
    </location>
</feature>
<feature type="region of interest" description="Disordered" evidence="3">
    <location>
        <begin position="137"/>
        <end position="181"/>
    </location>
</feature>
<reference evidence="5 6" key="1">
    <citation type="journal article" date="2020" name="Elife">
        <title>Loss of centromere function drives karyotype evolution in closely related Malassezia species.</title>
        <authorList>
            <person name="Sankaranarayanan S.R."/>
            <person name="Ianiri G."/>
            <person name="Coelho M.A."/>
            <person name="Reza M.H."/>
            <person name="Thimmappa B.C."/>
            <person name="Ganguly P."/>
            <person name="Vadnala R.N."/>
            <person name="Sun S."/>
            <person name="Siddharthan R."/>
            <person name="Tellgren-Roth C."/>
            <person name="Dawson T.L."/>
            <person name="Heitman J."/>
            <person name="Sanyal K."/>
        </authorList>
    </citation>
    <scope>NUCLEOTIDE SEQUENCE [LARGE SCALE GENOMIC DNA]</scope>
    <source>
        <strain evidence="5">CBS14141</strain>
    </source>
</reference>
<keyword evidence="6" id="KW-1185">Reference proteome</keyword>
<evidence type="ECO:0000256" key="2">
    <source>
        <dbReference type="ARBA" id="ARBA00018987"/>
    </source>
</evidence>
<feature type="compositionally biased region" description="Polar residues" evidence="3">
    <location>
        <begin position="251"/>
        <end position="261"/>
    </location>
</feature>
<dbReference type="InterPro" id="IPR013894">
    <property type="entry name" value="RMI1_OB"/>
</dbReference>
<feature type="domain" description="RecQ mediated genome instability protein 1 OB-fold" evidence="4">
    <location>
        <begin position="2"/>
        <end position="105"/>
    </location>
</feature>
<feature type="compositionally biased region" description="Polar residues" evidence="3">
    <location>
        <begin position="226"/>
        <end position="239"/>
    </location>
</feature>
<comment type="similarity">
    <text evidence="1">Belongs to the RMI1 family.</text>
</comment>
<organism evidence="5 6">
    <name type="scientific">Malassezia furfur</name>
    <name type="common">Pityriasis versicolor infection agent</name>
    <name type="synonym">Pityrosporum furfur</name>
    <dbReference type="NCBI Taxonomy" id="55194"/>
    <lineage>
        <taxon>Eukaryota</taxon>
        <taxon>Fungi</taxon>
        <taxon>Dikarya</taxon>
        <taxon>Basidiomycota</taxon>
        <taxon>Ustilaginomycotina</taxon>
        <taxon>Malasseziomycetes</taxon>
        <taxon>Malasseziales</taxon>
        <taxon>Malasseziaceae</taxon>
        <taxon>Malassezia</taxon>
    </lineage>
</organism>
<feature type="region of interest" description="Disordered" evidence="3">
    <location>
        <begin position="207"/>
        <end position="337"/>
    </location>
</feature>
<dbReference type="PANTHER" id="PTHR14790">
    <property type="entry name" value="RECQ-MEDIATED GENOME INSTABILITY PROTEIN 1 RMI1"/>
    <property type="match status" value="1"/>
</dbReference>
<protein>
    <recommendedName>
        <fullName evidence="2">RecQ-mediated genome instability protein 1</fullName>
    </recommendedName>
</protein>
<dbReference type="PANTHER" id="PTHR14790:SF15">
    <property type="entry name" value="RECQ-MEDIATED GENOME INSTABILITY PROTEIN 1"/>
    <property type="match status" value="1"/>
</dbReference>
<dbReference type="Pfam" id="PF08585">
    <property type="entry name" value="RMI1_N_C"/>
    <property type="match status" value="1"/>
</dbReference>
<gene>
    <name evidence="5" type="ORF">GLX27_000728</name>
</gene>
<evidence type="ECO:0000313" key="5">
    <source>
        <dbReference type="EMBL" id="WFD46099.1"/>
    </source>
</evidence>
<name>A0ABY8EM96_MALFU</name>